<sequence>MSMRQAFRFRMLLFVLALILAGSGLVILLMDNSNKVIAAETDSAPGQCDQNYTFCRAQCGKDDDKCLMDCRKAYDACRRRGMPDR</sequence>
<dbReference type="RefSeq" id="WP_166075508.1">
    <property type="nucleotide sequence ID" value="NZ_CP096255.1"/>
</dbReference>
<organism evidence="1 2">
    <name type="scientific">Bradyrhizobium barranii subsp. apii</name>
    <dbReference type="NCBI Taxonomy" id="2819348"/>
    <lineage>
        <taxon>Bacteria</taxon>
        <taxon>Pseudomonadati</taxon>
        <taxon>Pseudomonadota</taxon>
        <taxon>Alphaproteobacteria</taxon>
        <taxon>Hyphomicrobiales</taxon>
        <taxon>Nitrobacteraceae</taxon>
        <taxon>Bradyrhizobium</taxon>
        <taxon>Bradyrhizobium barranii</taxon>
    </lineage>
</organism>
<reference evidence="1" key="1">
    <citation type="journal article" date="2017" name="Syst. Appl. Microbiol.">
        <title>Soybeans inoculated with root zone soils of Canadian native legumes harbour diverse and novel Bradyrhizobium spp. that possess agricultural potential.</title>
        <authorList>
            <person name="Bromfield E.S.P."/>
            <person name="Cloutier S."/>
            <person name="Tambong J.T."/>
            <person name="Tran Thi T.V."/>
        </authorList>
    </citation>
    <scope>NUCLEOTIDE SEQUENCE</scope>
    <source>
        <strain evidence="1">1S5</strain>
    </source>
</reference>
<reference evidence="1" key="2">
    <citation type="submission" date="2022-04" db="EMBL/GenBank/DDBJ databases">
        <authorList>
            <person name="Bromfield E.S.P."/>
            <person name="Cloutier S."/>
        </authorList>
    </citation>
    <scope>NUCLEOTIDE SEQUENCE</scope>
    <source>
        <strain evidence="1">1S5</strain>
    </source>
</reference>
<dbReference type="EMBL" id="CP096255">
    <property type="protein sequence ID" value="UPT86951.1"/>
    <property type="molecule type" value="Genomic_DNA"/>
</dbReference>
<dbReference type="AlphaFoldDB" id="A0A8T5UX29"/>
<protein>
    <submittedName>
        <fullName evidence="1">Uncharacterized protein</fullName>
    </submittedName>
</protein>
<name>A0A8T5UX29_9BRAD</name>
<proteinExistence type="predicted"/>
<evidence type="ECO:0000313" key="1">
    <source>
        <dbReference type="EMBL" id="UPT86951.1"/>
    </source>
</evidence>
<accession>A0A8T5UX29</accession>
<gene>
    <name evidence="1" type="ORF">HAP41_0000043180</name>
</gene>
<dbReference type="Proteomes" id="UP000551709">
    <property type="component" value="Chromosome"/>
</dbReference>
<evidence type="ECO:0000313" key="2">
    <source>
        <dbReference type="Proteomes" id="UP000551709"/>
    </source>
</evidence>